<name>A0ABT2T624_9FIRM</name>
<dbReference type="SUPFAM" id="SSF46548">
    <property type="entry name" value="alpha-helical ferredoxin"/>
    <property type="match status" value="1"/>
</dbReference>
<keyword evidence="2" id="KW-0408">Iron</keyword>
<dbReference type="PROSITE" id="PS51379">
    <property type="entry name" value="4FE4S_FER_2"/>
    <property type="match status" value="2"/>
</dbReference>
<evidence type="ECO:0000256" key="1">
    <source>
        <dbReference type="ARBA" id="ARBA00022723"/>
    </source>
</evidence>
<dbReference type="InterPro" id="IPR017900">
    <property type="entry name" value="4Fe4S_Fe_S_CS"/>
</dbReference>
<dbReference type="InterPro" id="IPR023210">
    <property type="entry name" value="NADP_OxRdtase_dom"/>
</dbReference>
<evidence type="ECO:0000313" key="6">
    <source>
        <dbReference type="Proteomes" id="UP001652432"/>
    </source>
</evidence>
<dbReference type="Gene3D" id="3.20.20.100">
    <property type="entry name" value="NADP-dependent oxidoreductase domain"/>
    <property type="match status" value="1"/>
</dbReference>
<dbReference type="Proteomes" id="UP001652432">
    <property type="component" value="Unassembled WGS sequence"/>
</dbReference>
<keyword evidence="3" id="KW-0411">Iron-sulfur</keyword>
<keyword evidence="6" id="KW-1185">Reference proteome</keyword>
<dbReference type="InterPro" id="IPR053135">
    <property type="entry name" value="AKR2_Oxidoreductase"/>
</dbReference>
<dbReference type="PROSITE" id="PS00198">
    <property type="entry name" value="4FE4S_FER_1"/>
    <property type="match status" value="2"/>
</dbReference>
<protein>
    <submittedName>
        <fullName evidence="5">Aldo/keto reductase</fullName>
    </submittedName>
</protein>
<gene>
    <name evidence="5" type="ORF">OCV77_14630</name>
</gene>
<evidence type="ECO:0000259" key="4">
    <source>
        <dbReference type="PROSITE" id="PS51379"/>
    </source>
</evidence>
<dbReference type="Pfam" id="PF13187">
    <property type="entry name" value="Fer4_9"/>
    <property type="match status" value="1"/>
</dbReference>
<dbReference type="SUPFAM" id="SSF51430">
    <property type="entry name" value="NAD(P)-linked oxidoreductase"/>
    <property type="match status" value="1"/>
</dbReference>
<dbReference type="EMBL" id="JAOQKJ010000016">
    <property type="protein sequence ID" value="MCU6745708.1"/>
    <property type="molecule type" value="Genomic_DNA"/>
</dbReference>
<feature type="domain" description="4Fe-4S ferredoxin-type" evidence="4">
    <location>
        <begin position="286"/>
        <end position="318"/>
    </location>
</feature>
<evidence type="ECO:0000256" key="3">
    <source>
        <dbReference type="ARBA" id="ARBA00023014"/>
    </source>
</evidence>
<dbReference type="PANTHER" id="PTHR43312">
    <property type="entry name" value="D-THREO-ALDOSE 1-DEHYDROGENASE"/>
    <property type="match status" value="1"/>
</dbReference>
<dbReference type="InterPro" id="IPR017896">
    <property type="entry name" value="4Fe4S_Fe-S-bd"/>
</dbReference>
<feature type="domain" description="4Fe-4S ferredoxin-type" evidence="4">
    <location>
        <begin position="344"/>
        <end position="373"/>
    </location>
</feature>
<dbReference type="InterPro" id="IPR036812">
    <property type="entry name" value="NAD(P)_OxRdtase_dom_sf"/>
</dbReference>
<dbReference type="CDD" id="cd19096">
    <property type="entry name" value="AKR_Fe-S_oxidoreductase"/>
    <property type="match status" value="1"/>
</dbReference>
<dbReference type="RefSeq" id="WP_262575746.1">
    <property type="nucleotide sequence ID" value="NZ_JAOQKJ010000016.1"/>
</dbReference>
<reference evidence="5 6" key="1">
    <citation type="journal article" date="2021" name="ISME Commun">
        <title>Automated analysis of genomic sequences facilitates high-throughput and comprehensive description of bacteria.</title>
        <authorList>
            <person name="Hitch T.C.A."/>
        </authorList>
    </citation>
    <scope>NUCLEOTIDE SEQUENCE [LARGE SCALE GENOMIC DNA]</scope>
    <source>
        <strain evidence="5 6">Sanger_18</strain>
    </source>
</reference>
<accession>A0ABT2T624</accession>
<evidence type="ECO:0000256" key="2">
    <source>
        <dbReference type="ARBA" id="ARBA00023004"/>
    </source>
</evidence>
<sequence>MGDFSSIYSGSKKLGFGLMRLPLLNPGDAASIDLEQMKQMVDTFIERGFTYFDTAWMYCAFKSEEAVREALVKRHDRSTYTLATKLHAGYLKTKEDRDRIFQEQLRKTGADYFDYYLLHDAGAHHYEIYKELDCFTWIAEKKKQGLIRHMGFSFHDNAEFLDKVLTEHPEMEFVQLQINYIDWDSEGVQSRKCYEVARKHGKPVIVMEPVKGGTLAKVPEEVEKEMKTVHPDMSIPSWAIRFAAGLDNVMLVLSGMSSMEQLLDNISYMEDFKPLDDEEQQVIRRAVDIINRDIAIPCTGCSYCTDGCPKHIPIPKYFSLYNAEMQKTRDKDWISHRGYYRNLTKTFGKASDCVSCRQCERICPQHLPIAEDLKMVAAMFEG</sequence>
<organism evidence="5 6">
    <name type="scientific">Suilimivivens aceti</name>
    <dbReference type="NCBI Taxonomy" id="2981774"/>
    <lineage>
        <taxon>Bacteria</taxon>
        <taxon>Bacillati</taxon>
        <taxon>Bacillota</taxon>
        <taxon>Clostridia</taxon>
        <taxon>Lachnospirales</taxon>
        <taxon>Lachnospiraceae</taxon>
        <taxon>Suilimivivens</taxon>
    </lineage>
</organism>
<comment type="caution">
    <text evidence="5">The sequence shown here is derived from an EMBL/GenBank/DDBJ whole genome shotgun (WGS) entry which is preliminary data.</text>
</comment>
<evidence type="ECO:0000313" key="5">
    <source>
        <dbReference type="EMBL" id="MCU6745708.1"/>
    </source>
</evidence>
<keyword evidence="1" id="KW-0479">Metal-binding</keyword>
<dbReference type="PANTHER" id="PTHR43312:SF2">
    <property type="entry name" value="OXIDOREDUCTASE"/>
    <property type="match status" value="1"/>
</dbReference>
<dbReference type="Pfam" id="PF00248">
    <property type="entry name" value="Aldo_ket_red"/>
    <property type="match status" value="1"/>
</dbReference>
<proteinExistence type="predicted"/>